<accession>A0A1U9WQP4</accession>
<reference evidence="1" key="1">
    <citation type="submission" date="2017-10" db="EMBL/GenBank/DDBJ databases">
        <title>Sequence, genome organization and annotation of the thermophilic 47,7-kb bacterophage TO-84 that infects Geobacillus stearothermophilus.</title>
        <authorList>
            <person name="Skowron P.M."/>
            <person name="Kropinski A."/>
            <person name="Los M."/>
        </authorList>
    </citation>
    <scope>NUCLEOTIDE SEQUENCE [LARGE SCALE GENOMIC DNA]</scope>
</reference>
<protein>
    <submittedName>
        <fullName evidence="1">Uncharacterized protein</fullName>
    </submittedName>
</protein>
<dbReference type="KEGG" id="vg:40075867"/>
<dbReference type="GeneID" id="40075867"/>
<dbReference type="EMBL" id="KY565347">
    <property type="protein sequence ID" value="AQY55080.1"/>
    <property type="molecule type" value="Genomic_DNA"/>
</dbReference>
<organism evidence="1 2">
    <name type="scientific">Geobacillus phage TP-84</name>
    <dbReference type="NCBI Taxonomy" id="1965361"/>
    <lineage>
        <taxon>Viruses</taxon>
        <taxon>Duplodnaviria</taxon>
        <taxon>Heunggongvirae</taxon>
        <taxon>Uroviricota</taxon>
        <taxon>Caudoviricetes</taxon>
        <taxon>Saundersvirus</taxon>
        <taxon>Saundersvirus Tp84</taxon>
    </lineage>
</organism>
<dbReference type="Proteomes" id="UP000225660">
    <property type="component" value="Segment"/>
</dbReference>
<sequence>MITIYEEGMKRKRIIQEQDRPFLIQAMHKTNDGRYEWANEKPKYMKGE</sequence>
<keyword evidence="2" id="KW-1185">Reference proteome</keyword>
<evidence type="ECO:0000313" key="2">
    <source>
        <dbReference type="Proteomes" id="UP000225660"/>
    </source>
</evidence>
<name>A0A1U9WQP4_9CAUD</name>
<evidence type="ECO:0000313" key="1">
    <source>
        <dbReference type="EMBL" id="AQY55080.1"/>
    </source>
</evidence>
<dbReference type="RefSeq" id="YP_009600105.1">
    <property type="nucleotide sequence ID" value="NC_041918.2"/>
</dbReference>
<proteinExistence type="predicted"/>